<dbReference type="InterPro" id="IPR001810">
    <property type="entry name" value="F-box_dom"/>
</dbReference>
<dbReference type="PROSITE" id="PS50181">
    <property type="entry name" value="FBOX"/>
    <property type="match status" value="1"/>
</dbReference>
<dbReference type="Pfam" id="PF00646">
    <property type="entry name" value="F-box"/>
    <property type="match status" value="1"/>
</dbReference>
<dbReference type="PANTHER" id="PTHR31900">
    <property type="entry name" value="F-BOX/RNI SUPERFAMILY PROTEIN-RELATED"/>
    <property type="match status" value="1"/>
</dbReference>
<proteinExistence type="predicted"/>
<keyword evidence="4" id="KW-1185">Reference proteome</keyword>
<dbReference type="InterPro" id="IPR053781">
    <property type="entry name" value="F-box_AtFBL13-like"/>
</dbReference>
<dbReference type="Pfam" id="PF08387">
    <property type="entry name" value="FBD"/>
    <property type="match status" value="2"/>
</dbReference>
<gene>
    <name evidence="3" type="ORF">OLC1_LOCUS15406</name>
</gene>
<dbReference type="InterPro" id="IPR032675">
    <property type="entry name" value="LRR_dom_sf"/>
</dbReference>
<dbReference type="Pfam" id="PF24758">
    <property type="entry name" value="LRR_At5g56370"/>
    <property type="match status" value="1"/>
</dbReference>
<evidence type="ECO:0000259" key="2">
    <source>
        <dbReference type="PROSITE" id="PS50181"/>
    </source>
</evidence>
<reference evidence="3" key="1">
    <citation type="submission" date="2023-03" db="EMBL/GenBank/DDBJ databases">
        <authorList>
            <person name="Julca I."/>
        </authorList>
    </citation>
    <scope>NUCLEOTIDE SEQUENCE</scope>
</reference>
<dbReference type="Gene3D" id="3.80.10.10">
    <property type="entry name" value="Ribonuclease Inhibitor"/>
    <property type="match status" value="1"/>
</dbReference>
<dbReference type="SUPFAM" id="SSF52047">
    <property type="entry name" value="RNI-like"/>
    <property type="match status" value="1"/>
</dbReference>
<dbReference type="InterPro" id="IPR036047">
    <property type="entry name" value="F-box-like_dom_sf"/>
</dbReference>
<dbReference type="InterPro" id="IPR013101">
    <property type="entry name" value="LRR_PRU1-like"/>
</dbReference>
<protein>
    <submittedName>
        <fullName evidence="3">OLC1v1006257C1</fullName>
    </submittedName>
</protein>
<dbReference type="AlphaFoldDB" id="A0AAV1DIY1"/>
<feature type="region of interest" description="Disordered" evidence="1">
    <location>
        <begin position="1"/>
        <end position="22"/>
    </location>
</feature>
<name>A0AAV1DIY1_OLDCO</name>
<dbReference type="InterPro" id="IPR050232">
    <property type="entry name" value="FBL13/AtMIF1-like"/>
</dbReference>
<sequence length="760" mass="87202">MESRIEKHSPQKRQKLCDDSGESDIPVDRISKLPESIICHIFSFLPTKTVVATSFVSKSWKSCWTKVTNFHFDNRTWRRSSKGYDGDDVPRMNFVEFVHMVLLNHSPNLSINRFRLKLYNFKFESICFYTWVNIAIARNLRVLDLDIDFKDHNFRKDNYKSQLPGALYTCETLEVLKLSGLGVYIKVIRTVCLPKLTDLELKKVTYESDDSLRNLIPGCPLLQSLRIERHRQDNMVVCTIFSRVLKHFRYFFATTTGSNNNAALHFKLEIDAPALEFIDLTDFGSKEIISLQELRCLNEVYVHSSTPHKSTIGLLQAFHHVKSLVLSTTTMSTLMGANHRLILASFERLTKLFVPIDCCDQLRSVMDLIDSCAALEILNIMNNRSVQQSQSRNWRDPESVPKCLLNSVTEFSYSGFQGLEDEMAMFKFISKHALLLTRVHITSPLGWGPRPEEEFSSLEKIFMPSSGLYPELYASQPIFLPKLTGLELILVRYESEEAFGNLISGCPLLQSLIIQRFAHDRMVDCRISSPVLKRLEYIREGIRGPKDDSPLHPKVDIDTPALECLLIKVIRSKEIISVGRLTSLNEVDVDIRPNAHDLTVGLIQGFGCVEVLKFSSRTLENLIADNNQLSAISFERLTKLVVRIDYSKQLSYLMDLMAGCPCLELLSITHESKGQIRRREWRDPITVPTCLLTSLTELYYRGFRGLEDDEMDMFRFISSHASVMKRVVISQPRKWAAHPKEKRYQTSEEHVPVLQSMSSF</sequence>
<evidence type="ECO:0000313" key="4">
    <source>
        <dbReference type="Proteomes" id="UP001161247"/>
    </source>
</evidence>
<dbReference type="InterPro" id="IPR006566">
    <property type="entry name" value="FBD"/>
</dbReference>
<feature type="domain" description="F-box" evidence="2">
    <location>
        <begin position="27"/>
        <end position="80"/>
    </location>
</feature>
<dbReference type="InterPro" id="IPR055411">
    <property type="entry name" value="LRR_FXL15/At3g58940/PEG3-like"/>
</dbReference>
<accession>A0AAV1DIY1</accession>
<dbReference type="SUPFAM" id="SSF52058">
    <property type="entry name" value="L domain-like"/>
    <property type="match status" value="1"/>
</dbReference>
<dbReference type="Pfam" id="PF07723">
    <property type="entry name" value="LRR_2"/>
    <property type="match status" value="1"/>
</dbReference>
<dbReference type="EMBL" id="OX459122">
    <property type="protein sequence ID" value="CAI9106995.1"/>
    <property type="molecule type" value="Genomic_DNA"/>
</dbReference>
<dbReference type="Proteomes" id="UP001161247">
    <property type="component" value="Chromosome 5"/>
</dbReference>
<dbReference type="SMART" id="SM00256">
    <property type="entry name" value="FBOX"/>
    <property type="match status" value="1"/>
</dbReference>
<dbReference type="PANTHER" id="PTHR31900:SF34">
    <property type="entry name" value="EMB|CAB62440.1-RELATED"/>
    <property type="match status" value="1"/>
</dbReference>
<organism evidence="3 4">
    <name type="scientific">Oldenlandia corymbosa var. corymbosa</name>
    <dbReference type="NCBI Taxonomy" id="529605"/>
    <lineage>
        <taxon>Eukaryota</taxon>
        <taxon>Viridiplantae</taxon>
        <taxon>Streptophyta</taxon>
        <taxon>Embryophyta</taxon>
        <taxon>Tracheophyta</taxon>
        <taxon>Spermatophyta</taxon>
        <taxon>Magnoliopsida</taxon>
        <taxon>eudicotyledons</taxon>
        <taxon>Gunneridae</taxon>
        <taxon>Pentapetalae</taxon>
        <taxon>asterids</taxon>
        <taxon>lamiids</taxon>
        <taxon>Gentianales</taxon>
        <taxon>Rubiaceae</taxon>
        <taxon>Rubioideae</taxon>
        <taxon>Spermacoceae</taxon>
        <taxon>Hedyotis-Oldenlandia complex</taxon>
        <taxon>Oldenlandia</taxon>
    </lineage>
</organism>
<dbReference type="SUPFAM" id="SSF81383">
    <property type="entry name" value="F-box domain"/>
    <property type="match status" value="1"/>
</dbReference>
<evidence type="ECO:0000256" key="1">
    <source>
        <dbReference type="SAM" id="MobiDB-lite"/>
    </source>
</evidence>
<dbReference type="CDD" id="cd22160">
    <property type="entry name" value="F-box_AtFBL13-like"/>
    <property type="match status" value="1"/>
</dbReference>
<dbReference type="Gene3D" id="1.20.1280.50">
    <property type="match status" value="1"/>
</dbReference>
<evidence type="ECO:0000313" key="3">
    <source>
        <dbReference type="EMBL" id="CAI9106995.1"/>
    </source>
</evidence>